<comment type="subcellular location">
    <subcellularLocation>
        <location evidence="1 6">Bacterial flagellum basal body</location>
    </subcellularLocation>
</comment>
<sequence>MPGTIVINDDLIPLLEHSLTLLSRRQEIIAGNLANLDTPSYTRKDLDFQKLLNSYLHGGPKVGLTLTHVAHIPGNGMPGGVIQDTGTTVDLDREMVEMAQNHLLFQASVQMLSKKLESLRTVLEGERR</sequence>
<keyword evidence="8" id="KW-0282">Flagellum</keyword>
<keyword evidence="8" id="KW-0966">Cell projection</keyword>
<dbReference type="InterPro" id="IPR001444">
    <property type="entry name" value="Flag_bb_rod_N"/>
</dbReference>
<dbReference type="GO" id="GO:0071978">
    <property type="term" value="P:bacterial-type flagellum-dependent swarming motility"/>
    <property type="evidence" value="ECO:0007669"/>
    <property type="project" value="TreeGrafter"/>
</dbReference>
<evidence type="ECO:0000256" key="4">
    <source>
        <dbReference type="ARBA" id="ARBA00023143"/>
    </source>
</evidence>
<evidence type="ECO:0000256" key="2">
    <source>
        <dbReference type="ARBA" id="ARBA00009677"/>
    </source>
</evidence>
<comment type="subunit">
    <text evidence="6">The basal body constitutes a major portion of the flagellar organelle and consists of a number of rings mounted on a central rod.</text>
</comment>
<keyword evidence="8" id="KW-0969">Cilium</keyword>
<dbReference type="NCBIfam" id="TIGR01396">
    <property type="entry name" value="FlgB"/>
    <property type="match status" value="1"/>
</dbReference>
<dbReference type="PANTHER" id="PTHR30435:SF12">
    <property type="entry name" value="FLAGELLAR BASAL BODY ROD PROTEIN FLGB"/>
    <property type="match status" value="1"/>
</dbReference>
<accession>A0A7C3SKT3</accession>
<dbReference type="PANTHER" id="PTHR30435">
    <property type="entry name" value="FLAGELLAR PROTEIN"/>
    <property type="match status" value="1"/>
</dbReference>
<evidence type="ECO:0000256" key="6">
    <source>
        <dbReference type="PIRNR" id="PIRNR002889"/>
    </source>
</evidence>
<evidence type="ECO:0000256" key="3">
    <source>
        <dbReference type="ARBA" id="ARBA00014376"/>
    </source>
</evidence>
<comment type="function">
    <text evidence="5 6">Structural component of flagellum, the bacterial motility apparatus. Part of the rod structure of flagellar basal body.</text>
</comment>
<organism evidence="8">
    <name type="scientific">Desulfobacca acetoxidans</name>
    <dbReference type="NCBI Taxonomy" id="60893"/>
    <lineage>
        <taxon>Bacteria</taxon>
        <taxon>Pseudomonadati</taxon>
        <taxon>Thermodesulfobacteriota</taxon>
        <taxon>Desulfobaccia</taxon>
        <taxon>Desulfobaccales</taxon>
        <taxon>Desulfobaccaceae</taxon>
        <taxon>Desulfobacca</taxon>
    </lineage>
</organism>
<comment type="similarity">
    <text evidence="2 6">Belongs to the flagella basal body rod proteins family.</text>
</comment>
<reference evidence="8" key="1">
    <citation type="journal article" date="2020" name="mSystems">
        <title>Genome- and Community-Level Interaction Insights into Carbon Utilization and Element Cycling Functions of Hydrothermarchaeota in Hydrothermal Sediment.</title>
        <authorList>
            <person name="Zhou Z."/>
            <person name="Liu Y."/>
            <person name="Xu W."/>
            <person name="Pan J."/>
            <person name="Luo Z.H."/>
            <person name="Li M."/>
        </authorList>
    </citation>
    <scope>NUCLEOTIDE SEQUENCE [LARGE SCALE GENOMIC DNA]</scope>
    <source>
        <strain evidence="8">SpSt-776</strain>
    </source>
</reference>
<dbReference type="InterPro" id="IPR006300">
    <property type="entry name" value="FlgB"/>
</dbReference>
<gene>
    <name evidence="8" type="primary">flgB</name>
    <name evidence="8" type="ORF">ENV62_10455</name>
</gene>
<evidence type="ECO:0000256" key="1">
    <source>
        <dbReference type="ARBA" id="ARBA00004117"/>
    </source>
</evidence>
<keyword evidence="4 6" id="KW-0975">Bacterial flagellum</keyword>
<dbReference type="PIRSF" id="PIRSF002889">
    <property type="entry name" value="Rod_FlgB"/>
    <property type="match status" value="1"/>
</dbReference>
<dbReference type="GO" id="GO:0030694">
    <property type="term" value="C:bacterial-type flagellum basal body, rod"/>
    <property type="evidence" value="ECO:0007669"/>
    <property type="project" value="InterPro"/>
</dbReference>
<protein>
    <recommendedName>
        <fullName evidence="3 6">Flagellar basal body rod protein FlgB</fullName>
    </recommendedName>
</protein>
<evidence type="ECO:0000313" key="8">
    <source>
        <dbReference type="EMBL" id="HGB15639.1"/>
    </source>
</evidence>
<evidence type="ECO:0000256" key="5">
    <source>
        <dbReference type="ARBA" id="ARBA00024934"/>
    </source>
</evidence>
<dbReference type="EMBL" id="DTHB01000060">
    <property type="protein sequence ID" value="HGB15639.1"/>
    <property type="molecule type" value="Genomic_DNA"/>
</dbReference>
<proteinExistence type="inferred from homology"/>
<name>A0A7C3SKT3_9BACT</name>
<dbReference type="Pfam" id="PF00460">
    <property type="entry name" value="Flg_bb_rod"/>
    <property type="match status" value="1"/>
</dbReference>
<feature type="domain" description="Flagellar basal body rod protein N-terminal" evidence="7">
    <location>
        <begin position="19"/>
        <end position="42"/>
    </location>
</feature>
<dbReference type="AlphaFoldDB" id="A0A7C3SKT3"/>
<evidence type="ECO:0000259" key="7">
    <source>
        <dbReference type="Pfam" id="PF00460"/>
    </source>
</evidence>
<comment type="caution">
    <text evidence="8">The sequence shown here is derived from an EMBL/GenBank/DDBJ whole genome shotgun (WGS) entry which is preliminary data.</text>
</comment>